<feature type="domain" description="EamA" evidence="8">
    <location>
        <begin position="16"/>
        <end position="159"/>
    </location>
</feature>
<evidence type="ECO:0000256" key="6">
    <source>
        <dbReference type="ARBA" id="ARBA00023136"/>
    </source>
</evidence>
<evidence type="ECO:0000256" key="2">
    <source>
        <dbReference type="ARBA" id="ARBA00007362"/>
    </source>
</evidence>
<keyword evidence="10" id="KW-1185">Reference proteome</keyword>
<feature type="transmembrane region" description="Helical" evidence="7">
    <location>
        <begin position="53"/>
        <end position="74"/>
    </location>
</feature>
<evidence type="ECO:0000256" key="1">
    <source>
        <dbReference type="ARBA" id="ARBA00004651"/>
    </source>
</evidence>
<feature type="transmembrane region" description="Helical" evidence="7">
    <location>
        <begin position="168"/>
        <end position="188"/>
    </location>
</feature>
<protein>
    <submittedName>
        <fullName evidence="9">DMT family transporter</fullName>
    </submittedName>
</protein>
<feature type="transmembrane region" description="Helical" evidence="7">
    <location>
        <begin position="287"/>
        <end position="305"/>
    </location>
</feature>
<dbReference type="InterPro" id="IPR000620">
    <property type="entry name" value="EamA_dom"/>
</dbReference>
<feature type="transmembrane region" description="Helical" evidence="7">
    <location>
        <begin position="116"/>
        <end position="136"/>
    </location>
</feature>
<comment type="subcellular location">
    <subcellularLocation>
        <location evidence="1">Cell membrane</location>
        <topology evidence="1">Multi-pass membrane protein</topology>
    </subcellularLocation>
</comment>
<dbReference type="PANTHER" id="PTHR32322:SF18">
    <property type="entry name" value="S-ADENOSYLMETHIONINE_S-ADENOSYLHOMOCYSTEINE TRANSPORTER"/>
    <property type="match status" value="1"/>
</dbReference>
<reference evidence="9 10" key="1">
    <citation type="submission" date="2021-01" db="EMBL/GenBank/DDBJ databases">
        <title>Genome public.</title>
        <authorList>
            <person name="Liu C."/>
            <person name="Sun Q."/>
        </authorList>
    </citation>
    <scope>NUCLEOTIDE SEQUENCE [LARGE SCALE GENOMIC DNA]</scope>
    <source>
        <strain evidence="9 10">YIM B02564</strain>
    </source>
</reference>
<feature type="transmembrane region" description="Helical" evidence="7">
    <location>
        <begin position="86"/>
        <end position="104"/>
    </location>
</feature>
<evidence type="ECO:0000256" key="4">
    <source>
        <dbReference type="ARBA" id="ARBA00022692"/>
    </source>
</evidence>
<evidence type="ECO:0000256" key="3">
    <source>
        <dbReference type="ARBA" id="ARBA00022475"/>
    </source>
</evidence>
<organism evidence="9 10">
    <name type="scientific">Neobacillus paridis</name>
    <dbReference type="NCBI Taxonomy" id="2803862"/>
    <lineage>
        <taxon>Bacteria</taxon>
        <taxon>Bacillati</taxon>
        <taxon>Bacillota</taxon>
        <taxon>Bacilli</taxon>
        <taxon>Bacillales</taxon>
        <taxon>Bacillaceae</taxon>
        <taxon>Neobacillus</taxon>
    </lineage>
</organism>
<dbReference type="PANTHER" id="PTHR32322">
    <property type="entry name" value="INNER MEMBRANE TRANSPORTER"/>
    <property type="match status" value="1"/>
</dbReference>
<keyword evidence="6 7" id="KW-0472">Membrane</keyword>
<comment type="similarity">
    <text evidence="2">Belongs to the EamA transporter family.</text>
</comment>
<dbReference type="InterPro" id="IPR037185">
    <property type="entry name" value="EmrE-like"/>
</dbReference>
<comment type="caution">
    <text evidence="9">The sequence shown here is derived from an EMBL/GenBank/DDBJ whole genome shotgun (WGS) entry which is preliminary data.</text>
</comment>
<feature type="transmembrane region" description="Helical" evidence="7">
    <location>
        <begin position="263"/>
        <end position="281"/>
    </location>
</feature>
<dbReference type="SUPFAM" id="SSF103481">
    <property type="entry name" value="Multidrug resistance efflux transporter EmrE"/>
    <property type="match status" value="2"/>
</dbReference>
<evidence type="ECO:0000259" key="8">
    <source>
        <dbReference type="Pfam" id="PF00892"/>
    </source>
</evidence>
<feature type="transmembrane region" description="Helical" evidence="7">
    <location>
        <begin position="145"/>
        <end position="162"/>
    </location>
</feature>
<dbReference type="Pfam" id="PF00892">
    <property type="entry name" value="EamA"/>
    <property type="match status" value="2"/>
</dbReference>
<evidence type="ECO:0000256" key="7">
    <source>
        <dbReference type="SAM" id="Phobius"/>
    </source>
</evidence>
<dbReference type="InterPro" id="IPR050638">
    <property type="entry name" value="AA-Vitamin_Transporters"/>
</dbReference>
<evidence type="ECO:0000313" key="10">
    <source>
        <dbReference type="Proteomes" id="UP000623967"/>
    </source>
</evidence>
<sequence>MKQQEGYTRFLTNRFWVITIAVFCSILWGSAFPVLKLSYDELGMAGDDLAAKIVFAGIRFMLAALLLLIIVFLFDRQALKISWRQWPAVIGLGLLSTSLQYFFFYNGLAHTSGMKAAILNSSGVFFVVFLAHFIYADDRLDWRKILGLITGFGGIVVANWGQDTSLHFTFFGEGFMLLSGLAAAFGTFLSKRLSADIHPFALTGWQMLIGSALMLIIGTPSLSPGAMTFTAKGWLLLFYAVFLSAAAFALWTSLLKYNKAGEVTLFKFVVPVSGTILSAMFLPGEHLSVNTMAALLLVSAGITAVNQKGRKPIMMLNGNSPTDESLKTKTEA</sequence>
<evidence type="ECO:0000256" key="5">
    <source>
        <dbReference type="ARBA" id="ARBA00022989"/>
    </source>
</evidence>
<evidence type="ECO:0000313" key="9">
    <source>
        <dbReference type="EMBL" id="MBL4951554.1"/>
    </source>
</evidence>
<feature type="transmembrane region" description="Helical" evidence="7">
    <location>
        <begin position="234"/>
        <end position="251"/>
    </location>
</feature>
<feature type="transmembrane region" description="Helical" evidence="7">
    <location>
        <begin position="200"/>
        <end position="222"/>
    </location>
</feature>
<name>A0ABS1TLA5_9BACI</name>
<proteinExistence type="inferred from homology"/>
<gene>
    <name evidence="9" type="ORF">JK635_04775</name>
</gene>
<accession>A0ABS1TLA5</accession>
<keyword evidence="5 7" id="KW-1133">Transmembrane helix</keyword>
<dbReference type="Proteomes" id="UP000623967">
    <property type="component" value="Unassembled WGS sequence"/>
</dbReference>
<dbReference type="EMBL" id="JAESWB010000045">
    <property type="protein sequence ID" value="MBL4951554.1"/>
    <property type="molecule type" value="Genomic_DNA"/>
</dbReference>
<feature type="domain" description="EamA" evidence="8">
    <location>
        <begin position="171"/>
        <end position="305"/>
    </location>
</feature>
<keyword evidence="3" id="KW-1003">Cell membrane</keyword>
<feature type="transmembrane region" description="Helical" evidence="7">
    <location>
        <begin position="12"/>
        <end position="33"/>
    </location>
</feature>
<keyword evidence="4 7" id="KW-0812">Transmembrane</keyword>